<evidence type="ECO:0000259" key="3">
    <source>
        <dbReference type="Pfam" id="PF14309"/>
    </source>
</evidence>
<dbReference type="STRING" id="429701.A0A2G9GQP6"/>
<dbReference type="InterPro" id="IPR025486">
    <property type="entry name" value="DUF4378"/>
</dbReference>
<reference evidence="6" key="1">
    <citation type="journal article" date="2018" name="Gigascience">
        <title>Genome assembly of the Pink Ipe (Handroanthus impetiginosus, Bignoniaceae), a highly valued, ecologically keystone Neotropical timber forest tree.</title>
        <authorList>
            <person name="Silva-Junior O.B."/>
            <person name="Grattapaglia D."/>
            <person name="Novaes E."/>
            <person name="Collevatti R.G."/>
        </authorList>
    </citation>
    <scope>NUCLEOTIDE SEQUENCE [LARGE SCALE GENOMIC DNA]</scope>
    <source>
        <strain evidence="6">cv. UFG-1</strain>
    </source>
</reference>
<feature type="compositionally biased region" description="Polar residues" evidence="2">
    <location>
        <begin position="131"/>
        <end position="150"/>
    </location>
</feature>
<feature type="region of interest" description="Disordered" evidence="2">
    <location>
        <begin position="178"/>
        <end position="207"/>
    </location>
</feature>
<feature type="region of interest" description="Disordered" evidence="2">
    <location>
        <begin position="545"/>
        <end position="682"/>
    </location>
</feature>
<feature type="compositionally biased region" description="Basic and acidic residues" evidence="2">
    <location>
        <begin position="547"/>
        <end position="572"/>
    </location>
</feature>
<feature type="compositionally biased region" description="Polar residues" evidence="2">
    <location>
        <begin position="573"/>
        <end position="583"/>
    </location>
</feature>
<dbReference type="EMBL" id="NKXS01004046">
    <property type="protein sequence ID" value="PIN07624.1"/>
    <property type="molecule type" value="Genomic_DNA"/>
</dbReference>
<dbReference type="InterPro" id="IPR033334">
    <property type="entry name" value="LNG1/2"/>
</dbReference>
<dbReference type="Pfam" id="PF14383">
    <property type="entry name" value="VARLMGL"/>
    <property type="match status" value="1"/>
</dbReference>
<accession>A0A2G9GQP6</accession>
<feature type="coiled-coil region" evidence="1">
    <location>
        <begin position="955"/>
        <end position="982"/>
    </location>
</feature>
<gene>
    <name evidence="5" type="ORF">CDL12_19808</name>
</gene>
<feature type="region of interest" description="Disordered" evidence="2">
    <location>
        <begin position="329"/>
        <end position="428"/>
    </location>
</feature>
<sequence>MAARLSHSFTDENPDLQKQIRCMTGIFQLFDRQHILIGGRHMVGHSPKRLPPGDSNFNGGTSEGDSNNAQLRSSSTEKYSQKNIQEKQRISTESSRASFSSSSRSSSFSSLDCNRATQLEPASFDRIIFPETTSRDTTMGLQSSSTQCTRQSLDLRDFVKDSMYREVQSLSVKAKTMGEAADSVMKNRDSPRPQSKIIDGSQAPSYRNDSRQLFRSSSFHSKEGSSFSVVRDAPRFSYDGREVNREPFDSQDVSKSILKLKELPRLSLGSRQGSMRSLDADSKSDIFMKSMQRDSVEFDAKVPSVQQSPGHQARPPSVVAKLMGLETLPDSVSSGDTNFGSGRGYQGDDFVNNSSSLARTDPSSIQLLNSSKNLRKEPISPRWKSPDSPRKAMSRFPFEPAPWKQIDGTRSSQKPASTTMRAPAKAPSAFRSVYSEIGKRLKDLEFTESGKDLRALKQILEAMQSKGFLETQKECHKDHEQKHLTSKHEPRSVNNRKPQIVQVLDLTKRKNGSSRQYESPIVIMKPVKLVEKSGIPAAAVISFDGLSDPHKHQDNEFVGKDLRSGRPTKDPSSKSSQRDNAANSVIMKNDRTLRSAHTSSRSQHMTKDGVGLGKSLGSVSPRMQQRKLELEKRSRPPTPPDSSKSRRQSNKQQAESNSPGGRRRLRHPNAQKSDSQASEVNVESRNLNYHEIENSVQSNESIIGGSRKAVSASPERSPRLSSCQSPSMKASDLMLSDLVEKKSTLALNNEEESAEFGCAPSEYSSPVSVLDNIVSKEDSPSPVNYVGKTLKVDESMDKERDSSAVQPSSEAILTSGINRKKLENIDNLVQKLRRLNSSHDESHTDYIASLCDNTDPDHRYISQILLASGLLLRELCSSLTNFQFHPSGHPINPELFLVLEQTKAGTEKTTQSMLKEKCHRKLIFDTVNEILARKLASGGKFSEPWLRPLKLAKRAKNSQNLLKELCSEIKELQARTSEFSSEEEDGRWKNILCLDMMHQNESWIDFDDEISGAVLDIERLIFKDLVNEIVMGESAGLKTKPGRRWLTK</sequence>
<feature type="compositionally biased region" description="Polar residues" evidence="2">
    <location>
        <begin position="719"/>
        <end position="728"/>
    </location>
</feature>
<feature type="compositionally biased region" description="Polar residues" evidence="2">
    <location>
        <begin position="351"/>
        <end position="372"/>
    </location>
</feature>
<keyword evidence="1" id="KW-0175">Coiled coil</keyword>
<proteinExistence type="predicted"/>
<dbReference type="Pfam" id="PF14309">
    <property type="entry name" value="DUF4378"/>
    <property type="match status" value="1"/>
</dbReference>
<feature type="region of interest" description="Disordered" evidence="2">
    <location>
        <begin position="124"/>
        <end position="150"/>
    </location>
</feature>
<evidence type="ECO:0008006" key="7">
    <source>
        <dbReference type="Google" id="ProtNLM"/>
    </source>
</evidence>
<dbReference type="GO" id="GO:0051513">
    <property type="term" value="P:regulation of monopolar cell growth"/>
    <property type="evidence" value="ECO:0007669"/>
    <property type="project" value="InterPro"/>
</dbReference>
<protein>
    <recommendedName>
        <fullName evidence="7">DUF4378 domain-containing protein</fullName>
    </recommendedName>
</protein>
<evidence type="ECO:0000259" key="4">
    <source>
        <dbReference type="Pfam" id="PF14383"/>
    </source>
</evidence>
<feature type="compositionally biased region" description="Polar residues" evidence="2">
    <location>
        <begin position="408"/>
        <end position="420"/>
    </location>
</feature>
<dbReference type="PANTHER" id="PTHR31680">
    <property type="entry name" value="LONGIFOLIA PROTEIN"/>
    <property type="match status" value="1"/>
</dbReference>
<feature type="domain" description="DUF3741" evidence="4">
    <location>
        <begin position="304"/>
        <end position="332"/>
    </location>
</feature>
<feature type="compositionally biased region" description="Polar residues" evidence="2">
    <location>
        <begin position="330"/>
        <end position="340"/>
    </location>
</feature>
<evidence type="ECO:0000313" key="5">
    <source>
        <dbReference type="EMBL" id="PIN07624.1"/>
    </source>
</evidence>
<evidence type="ECO:0000256" key="1">
    <source>
        <dbReference type="SAM" id="Coils"/>
    </source>
</evidence>
<dbReference type="AlphaFoldDB" id="A0A2G9GQP6"/>
<dbReference type="InterPro" id="IPR032795">
    <property type="entry name" value="DUF3741-assoc"/>
</dbReference>
<evidence type="ECO:0000313" key="6">
    <source>
        <dbReference type="Proteomes" id="UP000231279"/>
    </source>
</evidence>
<feature type="compositionally biased region" description="Polar residues" evidence="2">
    <location>
        <begin position="55"/>
        <end position="83"/>
    </location>
</feature>
<feature type="domain" description="DUF4378" evidence="3">
    <location>
        <begin position="857"/>
        <end position="1028"/>
    </location>
</feature>
<dbReference type="OrthoDB" id="769613at2759"/>
<feature type="compositionally biased region" description="Basic and acidic residues" evidence="2">
    <location>
        <begin position="374"/>
        <end position="390"/>
    </location>
</feature>
<dbReference type="PANTHER" id="PTHR31680:SF4">
    <property type="entry name" value="LONGIFOLIA PROTEIN"/>
    <property type="match status" value="1"/>
</dbReference>
<comment type="caution">
    <text evidence="5">The sequence shown here is derived from an EMBL/GenBank/DDBJ whole genome shotgun (WGS) entry which is preliminary data.</text>
</comment>
<organism evidence="5 6">
    <name type="scientific">Handroanthus impetiginosus</name>
    <dbReference type="NCBI Taxonomy" id="429701"/>
    <lineage>
        <taxon>Eukaryota</taxon>
        <taxon>Viridiplantae</taxon>
        <taxon>Streptophyta</taxon>
        <taxon>Embryophyta</taxon>
        <taxon>Tracheophyta</taxon>
        <taxon>Spermatophyta</taxon>
        <taxon>Magnoliopsida</taxon>
        <taxon>eudicotyledons</taxon>
        <taxon>Gunneridae</taxon>
        <taxon>Pentapetalae</taxon>
        <taxon>asterids</taxon>
        <taxon>lamiids</taxon>
        <taxon>Lamiales</taxon>
        <taxon>Bignoniaceae</taxon>
        <taxon>Crescentiina</taxon>
        <taxon>Tabebuia alliance</taxon>
        <taxon>Handroanthus</taxon>
    </lineage>
</organism>
<name>A0A2G9GQP6_9LAMI</name>
<feature type="region of interest" description="Disordered" evidence="2">
    <location>
        <begin position="42"/>
        <end position="112"/>
    </location>
</feature>
<feature type="region of interest" description="Disordered" evidence="2">
    <location>
        <begin position="473"/>
        <end position="498"/>
    </location>
</feature>
<feature type="compositionally biased region" description="Polar residues" evidence="2">
    <location>
        <begin position="670"/>
        <end position="682"/>
    </location>
</feature>
<feature type="compositionally biased region" description="Low complexity" evidence="2">
    <location>
        <begin position="94"/>
        <end position="110"/>
    </location>
</feature>
<keyword evidence="6" id="KW-1185">Reference proteome</keyword>
<feature type="region of interest" description="Disordered" evidence="2">
    <location>
        <begin position="698"/>
        <end position="729"/>
    </location>
</feature>
<feature type="compositionally biased region" description="Basic and acidic residues" evidence="2">
    <location>
        <begin position="473"/>
        <end position="491"/>
    </location>
</feature>
<evidence type="ECO:0000256" key="2">
    <source>
        <dbReference type="SAM" id="MobiDB-lite"/>
    </source>
</evidence>
<dbReference type="Proteomes" id="UP000231279">
    <property type="component" value="Unassembled WGS sequence"/>
</dbReference>